<dbReference type="GO" id="GO:0032259">
    <property type="term" value="P:methylation"/>
    <property type="evidence" value="ECO:0007669"/>
    <property type="project" value="UniProtKB-KW"/>
</dbReference>
<dbReference type="PANTHER" id="PTHR43397">
    <property type="entry name" value="ERGOTHIONEINE BIOSYNTHESIS PROTEIN 1"/>
    <property type="match status" value="1"/>
</dbReference>
<evidence type="ECO:0000256" key="1">
    <source>
        <dbReference type="ARBA" id="ARBA00005107"/>
    </source>
</evidence>
<dbReference type="KEGG" id="cwa:CwatDRAFT_0669"/>
<keyword evidence="4" id="KW-0489">Methyltransferase</keyword>
<dbReference type="InterPro" id="IPR019257">
    <property type="entry name" value="MeTrfase_dom"/>
</dbReference>
<dbReference type="EC" id="2.1.1.261" evidence="6"/>
<dbReference type="SUPFAM" id="SSF53335">
    <property type="entry name" value="S-adenosyl-L-methionine-dependent methyltransferases"/>
    <property type="match status" value="1"/>
</dbReference>
<dbReference type="EMBL" id="AADV02000203">
    <property type="protein sequence ID" value="EAM47931.1"/>
    <property type="molecule type" value="Genomic_DNA"/>
</dbReference>
<gene>
    <name evidence="9" type="ORF">CwatDRAFT_0669</name>
</gene>
<reference evidence="9" key="2">
    <citation type="submission" date="2005-06" db="EMBL/GenBank/DDBJ databases">
        <title>Sequencing of the draft genome and assembly of Crocosphaera watsonii WH 8501.</title>
        <authorList>
            <consortium name="US DOE Joint Genome Institute (JGI-PGF)"/>
            <person name="Copeland A."/>
            <person name="Lucas S."/>
            <person name="Lapidus A."/>
            <person name="Barry K."/>
            <person name="Detter C."/>
            <person name="Glavina T."/>
            <person name="Hammon N."/>
            <person name="Israni S."/>
            <person name="Pitluck S."/>
            <person name="Richardson P."/>
        </authorList>
    </citation>
    <scope>NUCLEOTIDE SEQUENCE [LARGE SCALE GENOMIC DNA]</scope>
    <source>
        <strain evidence="9">WH 8501</strain>
    </source>
</reference>
<dbReference type="AlphaFoldDB" id="Q4BVK5"/>
<comment type="catalytic activity">
    <reaction evidence="7">
        <text>4-(3-methylbut-2-enyl)-L-tryptophan + S-adenosyl-L-methionine = 4-(3-methylbut-2-enyl)-L-abrine + S-adenosyl-L-homocysteine + H(+)</text>
        <dbReference type="Rhea" id="RHEA:34435"/>
        <dbReference type="ChEBI" id="CHEBI:15378"/>
        <dbReference type="ChEBI" id="CHEBI:57856"/>
        <dbReference type="ChEBI" id="CHEBI:58209"/>
        <dbReference type="ChEBI" id="CHEBI:59789"/>
        <dbReference type="ChEBI" id="CHEBI:67248"/>
        <dbReference type="EC" id="2.1.1.261"/>
    </reaction>
</comment>
<dbReference type="Pfam" id="PF10017">
    <property type="entry name" value="Methyltransf_33"/>
    <property type="match status" value="1"/>
</dbReference>
<evidence type="ECO:0000256" key="5">
    <source>
        <dbReference type="ARBA" id="ARBA00022679"/>
    </source>
</evidence>
<dbReference type="RefSeq" id="WP_007308252.1">
    <property type="nucleotide sequence ID" value="NZ_AADV02000203.1"/>
</dbReference>
<comment type="pathway">
    <text evidence="1">Alkaloid biosynthesis; ergot alkaloid biosynthesis.</text>
</comment>
<dbReference type="InterPro" id="IPR051128">
    <property type="entry name" value="EgtD_Methyltrsf_superfamily"/>
</dbReference>
<protein>
    <recommendedName>
        <fullName evidence="6">4-dimethylallyltryptophan N-methyltransferase</fullName>
        <ecNumber evidence="6">2.1.1.261</ecNumber>
    </recommendedName>
</protein>
<dbReference type="OrthoDB" id="5289726at2"/>
<evidence type="ECO:0000256" key="3">
    <source>
        <dbReference type="ARBA" id="ARBA00022589"/>
    </source>
</evidence>
<dbReference type="InterPro" id="IPR017805">
    <property type="entry name" value="SAM_MeTrfase_EasF-type_put"/>
</dbReference>
<reference evidence="9" key="1">
    <citation type="submission" date="2004-02" db="EMBL/GenBank/DDBJ databases">
        <authorList>
            <consortium name="DOE Joint Genome Institute"/>
        </authorList>
    </citation>
    <scope>NUCLEOTIDE SEQUENCE [LARGE SCALE GENOMIC DNA]</scope>
    <source>
        <strain evidence="9">WH 8501</strain>
    </source>
</reference>
<evidence type="ECO:0000259" key="8">
    <source>
        <dbReference type="Pfam" id="PF10017"/>
    </source>
</evidence>
<evidence type="ECO:0000313" key="9">
    <source>
        <dbReference type="EMBL" id="EAM47931.1"/>
    </source>
</evidence>
<name>Q4BVK5_CROWT</name>
<dbReference type="Gene3D" id="3.40.50.150">
    <property type="entry name" value="Vaccinia Virus protein VP39"/>
    <property type="match status" value="1"/>
</dbReference>
<dbReference type="InterPro" id="IPR035094">
    <property type="entry name" value="EgtD"/>
</dbReference>
<accession>Q4BVK5</accession>
<dbReference type="NCBIfam" id="TIGR03438">
    <property type="entry name" value="egtD_ergothio"/>
    <property type="match status" value="1"/>
</dbReference>
<keyword evidence="5" id="KW-0808">Transferase</keyword>
<reference evidence="9" key="3">
    <citation type="submission" date="2016-12" db="EMBL/GenBank/DDBJ databases">
        <title>Annotation of the draft genome assembly of Crocosphaera watsonii WH 8501.</title>
        <authorList>
            <consortium name="US DOE Joint Genome Institute (JGI-ORNL)"/>
            <person name="Larimer F."/>
            <person name="Land M."/>
        </authorList>
    </citation>
    <scope>NUCLEOTIDE SEQUENCE</scope>
    <source>
        <strain evidence="9">WH 8501</strain>
    </source>
</reference>
<evidence type="ECO:0000256" key="2">
    <source>
        <dbReference type="ARBA" id="ARBA00011738"/>
    </source>
</evidence>
<comment type="subunit">
    <text evidence="2">Homodimer.</text>
</comment>
<keyword evidence="3" id="KW-0017">Alkaloid metabolism</keyword>
<evidence type="ECO:0000256" key="7">
    <source>
        <dbReference type="ARBA" id="ARBA00049425"/>
    </source>
</evidence>
<comment type="caution">
    <text evidence="9">The sequence shown here is derived from an EMBL/GenBank/DDBJ whole genome shotgun (WGS) entry which is preliminary data.</text>
</comment>
<dbReference type="NCBIfam" id="TIGR03439">
    <property type="entry name" value="methyl_EasF"/>
    <property type="match status" value="1"/>
</dbReference>
<evidence type="ECO:0000256" key="4">
    <source>
        <dbReference type="ARBA" id="ARBA00022603"/>
    </source>
</evidence>
<feature type="domain" description="Histidine-specific methyltransferase SAM-dependent" evidence="8">
    <location>
        <begin position="30"/>
        <end position="332"/>
    </location>
</feature>
<sequence length="335" mass="38532">MLNQAQAEQFQIEYLQPVEKREDAKSSWGQDIKEGLSQSPKTIPPKYFYDDQGSQLFEQICELPEYYPTRTEASILRKYAEEIVEITGICELVELGSGSSTKTRLLLDAYHQPNEVFKYMPIDVSAGILKESAIQLKQDYNSLEIKGLVGTYEQALTQLKPSAWPARMIFFLGSSIGNFSEAGYDNFLNKIAQVLENGDYFLLGIDLQKPKSTLEPAYNDSQGITAAFNLNMLTHLNNKFGGNFDVNNFKHQAIYNEERKQIEMYLLSEREQKISLEKLDLKVKLNKGEKILTEMSRKFNIEETRDKLESKKLKTIKVFTDENKWFALMLCQFSK</sequence>
<dbReference type="GO" id="GO:0009820">
    <property type="term" value="P:alkaloid metabolic process"/>
    <property type="evidence" value="ECO:0007669"/>
    <property type="project" value="UniProtKB-KW"/>
</dbReference>
<evidence type="ECO:0000256" key="6">
    <source>
        <dbReference type="ARBA" id="ARBA00039094"/>
    </source>
</evidence>
<dbReference type="PANTHER" id="PTHR43397:SF1">
    <property type="entry name" value="ERGOTHIONEINE BIOSYNTHESIS PROTEIN 1"/>
    <property type="match status" value="1"/>
</dbReference>
<dbReference type="InterPro" id="IPR017804">
    <property type="entry name" value="MeTrfase_EgtD-like"/>
</dbReference>
<organism evidence="9 10">
    <name type="scientific">Crocosphaera watsonii WH 8501</name>
    <dbReference type="NCBI Taxonomy" id="165597"/>
    <lineage>
        <taxon>Bacteria</taxon>
        <taxon>Bacillati</taxon>
        <taxon>Cyanobacteriota</taxon>
        <taxon>Cyanophyceae</taxon>
        <taxon>Oscillatoriophycideae</taxon>
        <taxon>Chroococcales</taxon>
        <taxon>Aphanothecaceae</taxon>
        <taxon>Crocosphaera</taxon>
    </lineage>
</organism>
<dbReference type="GO" id="GO:0008168">
    <property type="term" value="F:methyltransferase activity"/>
    <property type="evidence" value="ECO:0007669"/>
    <property type="project" value="UniProtKB-KW"/>
</dbReference>
<keyword evidence="10" id="KW-1185">Reference proteome</keyword>
<proteinExistence type="predicted"/>
<dbReference type="PIRSF" id="PIRSF018005">
    <property type="entry name" value="UCP018005"/>
    <property type="match status" value="1"/>
</dbReference>
<dbReference type="Proteomes" id="UP000003922">
    <property type="component" value="Unassembled WGS sequence"/>
</dbReference>
<dbReference type="InterPro" id="IPR029063">
    <property type="entry name" value="SAM-dependent_MTases_sf"/>
</dbReference>
<evidence type="ECO:0000313" key="10">
    <source>
        <dbReference type="Proteomes" id="UP000003922"/>
    </source>
</evidence>